<evidence type="ECO:0000313" key="3">
    <source>
        <dbReference type="EMBL" id="GAA4312714.1"/>
    </source>
</evidence>
<comment type="similarity">
    <text evidence="1 2">Belongs to the fructosamine kinase family.</text>
</comment>
<dbReference type="InterPro" id="IPR016477">
    <property type="entry name" value="Fructo-/Ketosamine-3-kinase"/>
</dbReference>
<dbReference type="Pfam" id="PF03881">
    <property type="entry name" value="Fructosamin_kin"/>
    <property type="match status" value="1"/>
</dbReference>
<keyword evidence="2" id="KW-0808">Transferase</keyword>
<proteinExistence type="inferred from homology"/>
<evidence type="ECO:0000256" key="2">
    <source>
        <dbReference type="PIRNR" id="PIRNR006221"/>
    </source>
</evidence>
<protein>
    <submittedName>
        <fullName evidence="3">Fructosamine kinase family protein</fullName>
    </submittedName>
</protein>
<dbReference type="PIRSF" id="PIRSF006221">
    <property type="entry name" value="Ketosamine-3-kinase"/>
    <property type="match status" value="1"/>
</dbReference>
<dbReference type="GO" id="GO:0016301">
    <property type="term" value="F:kinase activity"/>
    <property type="evidence" value="ECO:0007669"/>
    <property type="project" value="UniProtKB-KW"/>
</dbReference>
<organism evidence="3 4">
    <name type="scientific">Compostibacter hankyongensis</name>
    <dbReference type="NCBI Taxonomy" id="1007089"/>
    <lineage>
        <taxon>Bacteria</taxon>
        <taxon>Pseudomonadati</taxon>
        <taxon>Bacteroidota</taxon>
        <taxon>Chitinophagia</taxon>
        <taxon>Chitinophagales</taxon>
        <taxon>Chitinophagaceae</taxon>
        <taxon>Compostibacter</taxon>
    </lineage>
</organism>
<dbReference type="SUPFAM" id="SSF56112">
    <property type="entry name" value="Protein kinase-like (PK-like)"/>
    <property type="match status" value="1"/>
</dbReference>
<dbReference type="PANTHER" id="PTHR12149:SF8">
    <property type="entry name" value="PROTEIN-RIBULOSAMINE 3-KINASE"/>
    <property type="match status" value="1"/>
</dbReference>
<name>A0ABP8FWY8_9BACT</name>
<dbReference type="Proteomes" id="UP001501207">
    <property type="component" value="Unassembled WGS sequence"/>
</dbReference>
<keyword evidence="4" id="KW-1185">Reference proteome</keyword>
<sequence length="294" mass="32971">MDVPANLKSSLTEKLAALCGKTVSITQCTPLQGRDINDSFRLDTTEGNYFLKINDAAKYPGLFAAEAKGLEMLGAAGAVPVPQPLAFGGNGEQQYLLTTFLKRELPAARDFWVDFGRGLAALHRHSAARFGLDSDNYIGTLVQQNTPADTWSGFYRRHRLEPLIRALYDRGVLEKSWLSRADYLYERLSAVFPEAPPSLLHGDLWSGNFMVGPGGKACLYDPAVYYGHREMDLAMTRLFGGFDRRFYSAYEEAWPLEEGWQERVCLCQLYPLLVHALLFGGSYISEIKDILKMY</sequence>
<reference evidence="4" key="1">
    <citation type="journal article" date="2019" name="Int. J. Syst. Evol. Microbiol.">
        <title>The Global Catalogue of Microorganisms (GCM) 10K type strain sequencing project: providing services to taxonomists for standard genome sequencing and annotation.</title>
        <authorList>
            <consortium name="The Broad Institute Genomics Platform"/>
            <consortium name="The Broad Institute Genome Sequencing Center for Infectious Disease"/>
            <person name="Wu L."/>
            <person name="Ma J."/>
        </authorList>
    </citation>
    <scope>NUCLEOTIDE SEQUENCE [LARGE SCALE GENOMIC DNA]</scope>
    <source>
        <strain evidence="4">JCM 17664</strain>
    </source>
</reference>
<dbReference type="RefSeq" id="WP_344979315.1">
    <property type="nucleotide sequence ID" value="NZ_BAABFN010000005.1"/>
</dbReference>
<dbReference type="Gene3D" id="3.30.200.20">
    <property type="entry name" value="Phosphorylase Kinase, domain 1"/>
    <property type="match status" value="1"/>
</dbReference>
<dbReference type="Gene3D" id="3.90.1200.10">
    <property type="match status" value="1"/>
</dbReference>
<comment type="caution">
    <text evidence="3">The sequence shown here is derived from an EMBL/GenBank/DDBJ whole genome shotgun (WGS) entry which is preliminary data.</text>
</comment>
<evidence type="ECO:0000313" key="4">
    <source>
        <dbReference type="Proteomes" id="UP001501207"/>
    </source>
</evidence>
<dbReference type="InterPro" id="IPR011009">
    <property type="entry name" value="Kinase-like_dom_sf"/>
</dbReference>
<gene>
    <name evidence="3" type="ORF">GCM10023143_22550</name>
</gene>
<accession>A0ABP8FWY8</accession>
<dbReference type="PANTHER" id="PTHR12149">
    <property type="entry name" value="FRUCTOSAMINE 3 KINASE-RELATED PROTEIN"/>
    <property type="match status" value="1"/>
</dbReference>
<keyword evidence="2 3" id="KW-0418">Kinase</keyword>
<evidence type="ECO:0000256" key="1">
    <source>
        <dbReference type="ARBA" id="ARBA00009460"/>
    </source>
</evidence>
<dbReference type="EMBL" id="BAABFN010000005">
    <property type="protein sequence ID" value="GAA4312714.1"/>
    <property type="molecule type" value="Genomic_DNA"/>
</dbReference>